<dbReference type="OrthoDB" id="1669814at2759"/>
<dbReference type="GO" id="GO:0005829">
    <property type="term" value="C:cytosol"/>
    <property type="evidence" value="ECO:0007669"/>
    <property type="project" value="TreeGrafter"/>
</dbReference>
<dbReference type="Gene3D" id="3.40.50.880">
    <property type="match status" value="1"/>
</dbReference>
<dbReference type="InterPro" id="IPR044992">
    <property type="entry name" value="ChyE-like"/>
</dbReference>
<accession>A0A2I2G6G0</accession>
<proteinExistence type="predicted"/>
<dbReference type="RefSeq" id="XP_024703767.1">
    <property type="nucleotide sequence ID" value="XM_024850947.1"/>
</dbReference>
<protein>
    <recommendedName>
        <fullName evidence="3">Class I glutamine amidotransferase-like protein</fullName>
    </recommendedName>
</protein>
<keyword evidence="2" id="KW-1185">Reference proteome</keyword>
<reference evidence="1 2" key="1">
    <citation type="submission" date="2016-12" db="EMBL/GenBank/DDBJ databases">
        <title>The genomes of Aspergillus section Nigri reveals drivers in fungal speciation.</title>
        <authorList>
            <consortium name="DOE Joint Genome Institute"/>
            <person name="Vesth T.C."/>
            <person name="Nybo J."/>
            <person name="Theobald S."/>
            <person name="Brandl J."/>
            <person name="Frisvad J.C."/>
            <person name="Nielsen K.F."/>
            <person name="Lyhne E.K."/>
            <person name="Kogle M.E."/>
            <person name="Kuo A."/>
            <person name="Riley R."/>
            <person name="Clum A."/>
            <person name="Nolan M."/>
            <person name="Lipzen A."/>
            <person name="Salamov A."/>
            <person name="Henrissat B."/>
            <person name="Wiebenga A."/>
            <person name="De Vries R.P."/>
            <person name="Grigoriev I.V."/>
            <person name="Mortensen U.H."/>
            <person name="Andersen M.R."/>
            <person name="Baker S.E."/>
        </authorList>
    </citation>
    <scope>NUCLEOTIDE SEQUENCE [LARGE SCALE GENOMIC DNA]</scope>
    <source>
        <strain evidence="1 2">IBT 23096</strain>
    </source>
</reference>
<sequence length="331" mass="36720">MTPRPLYIAALDTDVPCPPVYAQRGLYSSQFRVLLRAAAERLQERFSPTGQQSIDVQVTAFDVVGGSFPPFECLRTDSSFSTEQVHHRPTPGPIDAILVTGAAAAAYNDVPWIHALRTYIQKVYTEYPLVKIFGSCFGHQLIAQALLGDETGSICERKAVSVERSEGYEMGVHTISLHPDFQSRFSPLDPFSWERPFRIQLIHGDAVFPTQGRAAERPPTRVCLPEPWINIGSSAACQIQGLYKPGQVLTLQGHFEFDAFATIALCQEFGRRHHWSPEVLASCIEEIERSPEDDSRAAAEVVLLFLAGRDCAMDGGPTKCERTNNLGRNKE</sequence>
<gene>
    <name evidence="1" type="ORF">P170DRAFT_448158</name>
</gene>
<dbReference type="AlphaFoldDB" id="A0A2I2G6G0"/>
<dbReference type="CDD" id="cd01741">
    <property type="entry name" value="GATase1_1"/>
    <property type="match status" value="1"/>
</dbReference>
<dbReference type="GeneID" id="36558646"/>
<dbReference type="EMBL" id="MSFO01000005">
    <property type="protein sequence ID" value="PLB48465.1"/>
    <property type="molecule type" value="Genomic_DNA"/>
</dbReference>
<evidence type="ECO:0000313" key="2">
    <source>
        <dbReference type="Proteomes" id="UP000234275"/>
    </source>
</evidence>
<evidence type="ECO:0000313" key="1">
    <source>
        <dbReference type="EMBL" id="PLB48465.1"/>
    </source>
</evidence>
<dbReference type="VEuPathDB" id="FungiDB:P170DRAFT_448158"/>
<dbReference type="SUPFAM" id="SSF52317">
    <property type="entry name" value="Class I glutamine amidotransferase-like"/>
    <property type="match status" value="1"/>
</dbReference>
<organism evidence="1 2">
    <name type="scientific">Aspergillus steynii IBT 23096</name>
    <dbReference type="NCBI Taxonomy" id="1392250"/>
    <lineage>
        <taxon>Eukaryota</taxon>
        <taxon>Fungi</taxon>
        <taxon>Dikarya</taxon>
        <taxon>Ascomycota</taxon>
        <taxon>Pezizomycotina</taxon>
        <taxon>Eurotiomycetes</taxon>
        <taxon>Eurotiomycetidae</taxon>
        <taxon>Eurotiales</taxon>
        <taxon>Aspergillaceae</taxon>
        <taxon>Aspergillus</taxon>
        <taxon>Aspergillus subgen. Circumdati</taxon>
    </lineage>
</organism>
<dbReference type="InterPro" id="IPR029062">
    <property type="entry name" value="Class_I_gatase-like"/>
</dbReference>
<evidence type="ECO:0008006" key="3">
    <source>
        <dbReference type="Google" id="ProtNLM"/>
    </source>
</evidence>
<dbReference type="Proteomes" id="UP000234275">
    <property type="component" value="Unassembled WGS sequence"/>
</dbReference>
<dbReference type="GO" id="GO:0005634">
    <property type="term" value="C:nucleus"/>
    <property type="evidence" value="ECO:0007669"/>
    <property type="project" value="TreeGrafter"/>
</dbReference>
<dbReference type="PANTHER" id="PTHR42695">
    <property type="entry name" value="GLUTAMINE AMIDOTRANSFERASE YLR126C-RELATED"/>
    <property type="match status" value="1"/>
</dbReference>
<dbReference type="STRING" id="1392250.A0A2I2G6G0"/>
<name>A0A2I2G6G0_9EURO</name>
<dbReference type="PANTHER" id="PTHR42695:SF6">
    <property type="entry name" value="GLUTAMINE AMIDOTRANSFERASE DOMAIN-CONTAINING PROTEIN"/>
    <property type="match status" value="1"/>
</dbReference>
<comment type="caution">
    <text evidence="1">The sequence shown here is derived from an EMBL/GenBank/DDBJ whole genome shotgun (WGS) entry which is preliminary data.</text>
</comment>